<dbReference type="Pfam" id="PF01657">
    <property type="entry name" value="Stress-antifung"/>
    <property type="match status" value="2"/>
</dbReference>
<evidence type="ECO:0000256" key="2">
    <source>
        <dbReference type="ARBA" id="ARBA00022737"/>
    </source>
</evidence>
<keyword evidence="2" id="KW-0677">Repeat</keyword>
<evidence type="ECO:0000313" key="7">
    <source>
        <dbReference type="Proteomes" id="UP000594263"/>
    </source>
</evidence>
<proteinExistence type="predicted"/>
<feature type="compositionally biased region" description="Pro residues" evidence="3">
    <location>
        <begin position="252"/>
        <end position="277"/>
    </location>
</feature>
<dbReference type="Gramene" id="Kaladp0060s0362.1.v1.1">
    <property type="protein sequence ID" value="Kaladp0060s0362.1.v1.1.CDS.1"/>
    <property type="gene ID" value="Kaladp0060s0362.v1.1"/>
</dbReference>
<keyword evidence="1 4" id="KW-0732">Signal</keyword>
<organism evidence="6 7">
    <name type="scientific">Kalanchoe fedtschenkoi</name>
    <name type="common">Lavender scallops</name>
    <name type="synonym">South American air plant</name>
    <dbReference type="NCBI Taxonomy" id="63787"/>
    <lineage>
        <taxon>Eukaryota</taxon>
        <taxon>Viridiplantae</taxon>
        <taxon>Streptophyta</taxon>
        <taxon>Embryophyta</taxon>
        <taxon>Tracheophyta</taxon>
        <taxon>Spermatophyta</taxon>
        <taxon>Magnoliopsida</taxon>
        <taxon>eudicotyledons</taxon>
        <taxon>Gunneridae</taxon>
        <taxon>Pentapetalae</taxon>
        <taxon>Saxifragales</taxon>
        <taxon>Crassulaceae</taxon>
        <taxon>Kalanchoe</taxon>
    </lineage>
</organism>
<dbReference type="PANTHER" id="PTHR32099">
    <property type="entry name" value="CYSTEINE-RICH REPEAT SECRETORY PROTEIN"/>
    <property type="match status" value="1"/>
</dbReference>
<sequence>MQVFILMLLAGVAAARGSVESLGSYLHHSCGEGNISTPYKDYALNLNRLIFKQFYNESAKLFSNGTRGKSPNKVYDLFSCRGDIKPTACESCVFQAAQEVLIRRCFKRKSAMIWFEGCFLRYADTSLVSKLDVKHEHHIWDSHKVPKPKWGAFNLAVSNMLRNLTAHATAAGNNHSFATGEVAVKGSPLKAYGLVQCTPSISKSDCKKCLEKPVTSMLKSIQGRQGGRYLNPNCNLRYDVHPFASHSKPGKPGGPPRGKPGKPGGPPRGKPGKPGGPPRDDELGRA</sequence>
<evidence type="ECO:0000256" key="3">
    <source>
        <dbReference type="SAM" id="MobiDB-lite"/>
    </source>
</evidence>
<evidence type="ECO:0000256" key="1">
    <source>
        <dbReference type="ARBA" id="ARBA00022729"/>
    </source>
</evidence>
<evidence type="ECO:0000256" key="4">
    <source>
        <dbReference type="SAM" id="SignalP"/>
    </source>
</evidence>
<dbReference type="InterPro" id="IPR038408">
    <property type="entry name" value="GNK2_sf"/>
</dbReference>
<feature type="domain" description="Gnk2-homologous" evidence="5">
    <location>
        <begin position="23"/>
        <end position="127"/>
    </location>
</feature>
<feature type="region of interest" description="Disordered" evidence="3">
    <location>
        <begin position="240"/>
        <end position="286"/>
    </location>
</feature>
<dbReference type="InterPro" id="IPR002902">
    <property type="entry name" value="GNK2"/>
</dbReference>
<name>A0A7N1A1G6_KALFE</name>
<reference evidence="6" key="1">
    <citation type="submission" date="2021-01" db="UniProtKB">
        <authorList>
            <consortium name="EnsemblPlants"/>
        </authorList>
    </citation>
    <scope>IDENTIFICATION</scope>
</reference>
<dbReference type="CDD" id="cd23509">
    <property type="entry name" value="Gnk2-like"/>
    <property type="match status" value="2"/>
</dbReference>
<dbReference type="Gene3D" id="3.30.430.20">
    <property type="entry name" value="Gnk2 domain, C-X8-C-X2-C motif"/>
    <property type="match status" value="2"/>
</dbReference>
<dbReference type="Proteomes" id="UP000594263">
    <property type="component" value="Unplaced"/>
</dbReference>
<evidence type="ECO:0000259" key="5">
    <source>
        <dbReference type="PROSITE" id="PS51473"/>
    </source>
</evidence>
<feature type="signal peptide" evidence="4">
    <location>
        <begin position="1"/>
        <end position="15"/>
    </location>
</feature>
<protein>
    <recommendedName>
        <fullName evidence="5">Gnk2-homologous domain-containing protein</fullName>
    </recommendedName>
</protein>
<dbReference type="EnsemblPlants" id="Kaladp0060s0362.1.v1.1">
    <property type="protein sequence ID" value="Kaladp0060s0362.1.v1.1.CDS.1"/>
    <property type="gene ID" value="Kaladp0060s0362.v1.1"/>
</dbReference>
<accession>A0A7N1A1G6</accession>
<feature type="domain" description="Gnk2-homologous" evidence="5">
    <location>
        <begin position="133"/>
        <end position="243"/>
    </location>
</feature>
<feature type="chain" id="PRO_5029842049" description="Gnk2-homologous domain-containing protein" evidence="4">
    <location>
        <begin position="16"/>
        <end position="286"/>
    </location>
</feature>
<dbReference type="AlphaFoldDB" id="A0A7N1A1G6"/>
<dbReference type="PANTHER" id="PTHR32099:SF42">
    <property type="entry name" value="CYSTEINE-RICH RECEPTOR-LIKE PROTEIN KINASE 9-RELATED"/>
    <property type="match status" value="1"/>
</dbReference>
<dbReference type="PROSITE" id="PS51473">
    <property type="entry name" value="GNK2"/>
    <property type="match status" value="2"/>
</dbReference>
<dbReference type="OMA" id="ASACGAW"/>
<keyword evidence="7" id="KW-1185">Reference proteome</keyword>
<evidence type="ECO:0000313" key="6">
    <source>
        <dbReference type="EnsemblPlants" id="Kaladp0060s0362.1.v1.1.CDS.1"/>
    </source>
</evidence>